<gene>
    <name evidence="1" type="ORF">PHLCEN_2v8611</name>
</gene>
<organism evidence="1 2">
    <name type="scientific">Hermanssonia centrifuga</name>
    <dbReference type="NCBI Taxonomy" id="98765"/>
    <lineage>
        <taxon>Eukaryota</taxon>
        <taxon>Fungi</taxon>
        <taxon>Dikarya</taxon>
        <taxon>Basidiomycota</taxon>
        <taxon>Agaricomycotina</taxon>
        <taxon>Agaricomycetes</taxon>
        <taxon>Polyporales</taxon>
        <taxon>Meruliaceae</taxon>
        <taxon>Hermanssonia</taxon>
    </lineage>
</organism>
<sequence>MRLRFDVPGHATVNNYPHDGDQGMRKIDDVAFASGRQCSLELARYPSWRLAEYLGDCISCIKPSTRNGLAMVHSKTTGSKIQYHDYFE</sequence>
<accession>A0A2R6NT57</accession>
<keyword evidence="2" id="KW-1185">Reference proteome</keyword>
<evidence type="ECO:0000313" key="2">
    <source>
        <dbReference type="Proteomes" id="UP000186601"/>
    </source>
</evidence>
<dbReference type="EMBL" id="MLYV02000859">
    <property type="protein sequence ID" value="PSR76188.1"/>
    <property type="molecule type" value="Genomic_DNA"/>
</dbReference>
<comment type="caution">
    <text evidence="1">The sequence shown here is derived from an EMBL/GenBank/DDBJ whole genome shotgun (WGS) entry which is preliminary data.</text>
</comment>
<reference evidence="1 2" key="1">
    <citation type="submission" date="2018-02" db="EMBL/GenBank/DDBJ databases">
        <title>Genome sequence of the basidiomycete white-rot fungus Phlebia centrifuga.</title>
        <authorList>
            <person name="Granchi Z."/>
            <person name="Peng M."/>
            <person name="de Vries R.P."/>
            <person name="Hilden K."/>
            <person name="Makela M.R."/>
            <person name="Grigoriev I."/>
            <person name="Riley R."/>
        </authorList>
    </citation>
    <scope>NUCLEOTIDE SEQUENCE [LARGE SCALE GENOMIC DNA]</scope>
    <source>
        <strain evidence="1 2">FBCC195</strain>
    </source>
</reference>
<evidence type="ECO:0000313" key="1">
    <source>
        <dbReference type="EMBL" id="PSR76188.1"/>
    </source>
</evidence>
<dbReference type="AlphaFoldDB" id="A0A2R6NT57"/>
<name>A0A2R6NT57_9APHY</name>
<protein>
    <submittedName>
        <fullName evidence="1">Uncharacterized protein</fullName>
    </submittedName>
</protein>
<proteinExistence type="predicted"/>
<dbReference type="Proteomes" id="UP000186601">
    <property type="component" value="Unassembled WGS sequence"/>
</dbReference>